<keyword evidence="2" id="KW-1185">Reference proteome</keyword>
<dbReference type="InterPro" id="IPR012341">
    <property type="entry name" value="6hp_glycosidase-like_sf"/>
</dbReference>
<accession>A0A4Y8QYS7</accession>
<organism evidence="1 2">
    <name type="scientific">Cellulosimicrobium funkei</name>
    <dbReference type="NCBI Taxonomy" id="264251"/>
    <lineage>
        <taxon>Bacteria</taxon>
        <taxon>Bacillati</taxon>
        <taxon>Actinomycetota</taxon>
        <taxon>Actinomycetes</taxon>
        <taxon>Micrococcales</taxon>
        <taxon>Promicromonosporaceae</taxon>
        <taxon>Cellulosimicrobium</taxon>
    </lineage>
</organism>
<name>A0A4Y8QYS7_9MICO</name>
<reference evidence="1 2" key="1">
    <citation type="submission" date="2019-03" db="EMBL/GenBank/DDBJ databases">
        <title>Cellulosimicrobium funkei JCM14302 Assembly.</title>
        <authorList>
            <person name="Dou T."/>
        </authorList>
    </citation>
    <scope>NUCLEOTIDE SEQUENCE [LARGE SCALE GENOMIC DNA]</scope>
    <source>
        <strain evidence="1 2">JCM 14302</strain>
    </source>
</reference>
<dbReference type="Gene3D" id="1.50.10.10">
    <property type="match status" value="1"/>
</dbReference>
<comment type="caution">
    <text evidence="1">The sequence shown here is derived from an EMBL/GenBank/DDBJ whole genome shotgun (WGS) entry which is preliminary data.</text>
</comment>
<dbReference type="PANTHER" id="PTHR31616:SF0">
    <property type="entry name" value="GLUCAN 1,4-ALPHA-GLUCOSIDASE"/>
    <property type="match status" value="1"/>
</dbReference>
<sequence>MARGETERRETRSRMRGVIRATPSWRPLAALAGFVLVPALGLTAATAVAAPSGEHIDLYQDGVAVTTGPDGGPAVLRLAPGVGATYLEGSRVLDPASLDPGALAAGVDPADGEADRLAQVAGARLDATALLDPALAHQTATASRAWLASGVVPGAGGPFAALGEAALLDLRALTLGDGAALAAPSPKWRYVWPRDASFTAAAFARTGHVDDARAVLGFLARVQEDDGSFHARYLPDGSGVPDDRGIQSDGVGWVLWAADVVLEETPAADRAEVAAELRPLVDAATDHALELVDGEDPLPPPSSDYWEVEPTSLTLGTAGPLLAGLEAAADVYAAAGQAPRAHEATLAAARLRMAVERSFGSQGYPRHVTGGARDASTAFVLPPFQPEPLAGADEAWRTSVREMLRPAGGLAPGAGWRADGISWTPQTTLYALAAASSSDPEDRADAEEWLRWVDDHRTASGAIPEKVLADGSPAAVAPLSWSSALVVLALVELGAQGTPGGAG</sequence>
<gene>
    <name evidence="1" type="ORF">E1O70_15375</name>
</gene>
<dbReference type="GO" id="GO:0005975">
    <property type="term" value="P:carbohydrate metabolic process"/>
    <property type="evidence" value="ECO:0007669"/>
    <property type="project" value="InterPro"/>
</dbReference>
<keyword evidence="1" id="KW-0378">Hydrolase</keyword>
<proteinExistence type="predicted"/>
<evidence type="ECO:0000313" key="1">
    <source>
        <dbReference type="EMBL" id="TFF06549.1"/>
    </source>
</evidence>
<dbReference type="InterPro" id="IPR008928">
    <property type="entry name" value="6-hairpin_glycosidase_sf"/>
</dbReference>
<dbReference type="GO" id="GO:0004553">
    <property type="term" value="F:hydrolase activity, hydrolyzing O-glycosyl compounds"/>
    <property type="evidence" value="ECO:0007669"/>
    <property type="project" value="TreeGrafter"/>
</dbReference>
<dbReference type="Proteomes" id="UP000298003">
    <property type="component" value="Unassembled WGS sequence"/>
</dbReference>
<protein>
    <submittedName>
        <fullName evidence="1">Glycoside hydrolase family 15</fullName>
    </submittedName>
</protein>
<dbReference type="AlphaFoldDB" id="A0A4Y8QYS7"/>
<dbReference type="SUPFAM" id="SSF48208">
    <property type="entry name" value="Six-hairpin glycosidases"/>
    <property type="match status" value="1"/>
</dbReference>
<dbReference type="EMBL" id="SOZH01000009">
    <property type="protein sequence ID" value="TFF06549.1"/>
    <property type="molecule type" value="Genomic_DNA"/>
</dbReference>
<evidence type="ECO:0000313" key="2">
    <source>
        <dbReference type="Proteomes" id="UP000298003"/>
    </source>
</evidence>
<dbReference type="PANTHER" id="PTHR31616">
    <property type="entry name" value="TREHALASE"/>
    <property type="match status" value="1"/>
</dbReference>